<dbReference type="PROSITE" id="PS51257">
    <property type="entry name" value="PROKAR_LIPOPROTEIN"/>
    <property type="match status" value="1"/>
</dbReference>
<evidence type="ECO:0000313" key="1">
    <source>
        <dbReference type="EMBL" id="JAD55508.1"/>
    </source>
</evidence>
<dbReference type="AlphaFoldDB" id="A0A0A9B050"/>
<organism evidence="1">
    <name type="scientific">Arundo donax</name>
    <name type="common">Giant reed</name>
    <name type="synonym">Donax arundinaceus</name>
    <dbReference type="NCBI Taxonomy" id="35708"/>
    <lineage>
        <taxon>Eukaryota</taxon>
        <taxon>Viridiplantae</taxon>
        <taxon>Streptophyta</taxon>
        <taxon>Embryophyta</taxon>
        <taxon>Tracheophyta</taxon>
        <taxon>Spermatophyta</taxon>
        <taxon>Magnoliopsida</taxon>
        <taxon>Liliopsida</taxon>
        <taxon>Poales</taxon>
        <taxon>Poaceae</taxon>
        <taxon>PACMAD clade</taxon>
        <taxon>Arundinoideae</taxon>
        <taxon>Arundineae</taxon>
        <taxon>Arundo</taxon>
    </lineage>
</organism>
<name>A0A0A9B050_ARUDO</name>
<protein>
    <submittedName>
        <fullName evidence="1">Uncharacterized protein</fullName>
    </submittedName>
</protein>
<reference evidence="1" key="2">
    <citation type="journal article" date="2015" name="Data Brief">
        <title>Shoot transcriptome of the giant reed, Arundo donax.</title>
        <authorList>
            <person name="Barrero R.A."/>
            <person name="Guerrero F.D."/>
            <person name="Moolhuijzen P."/>
            <person name="Goolsby J.A."/>
            <person name="Tidwell J."/>
            <person name="Bellgard S.E."/>
            <person name="Bellgard M.I."/>
        </authorList>
    </citation>
    <scope>NUCLEOTIDE SEQUENCE</scope>
    <source>
        <tissue evidence="1">Shoot tissue taken approximately 20 cm above the soil surface</tissue>
    </source>
</reference>
<dbReference type="EMBL" id="GBRH01242387">
    <property type="protein sequence ID" value="JAD55508.1"/>
    <property type="molecule type" value="Transcribed_RNA"/>
</dbReference>
<accession>A0A0A9B050</accession>
<proteinExistence type="predicted"/>
<reference evidence="1" key="1">
    <citation type="submission" date="2014-09" db="EMBL/GenBank/DDBJ databases">
        <authorList>
            <person name="Magalhaes I.L.F."/>
            <person name="Oliveira U."/>
            <person name="Santos F.R."/>
            <person name="Vidigal T.H.D.A."/>
            <person name="Brescovit A.D."/>
            <person name="Santos A.J."/>
        </authorList>
    </citation>
    <scope>NUCLEOTIDE SEQUENCE</scope>
    <source>
        <tissue evidence="1">Shoot tissue taken approximately 20 cm above the soil surface</tissue>
    </source>
</reference>
<sequence>MIMWDKLTSLMSQVSLGCVLKKGRGCP</sequence>